<dbReference type="Pfam" id="PF23010">
    <property type="entry name" value="RA_3"/>
    <property type="match status" value="1"/>
</dbReference>
<keyword evidence="1" id="KW-0433">Leucine-rich repeat</keyword>
<name>A0A1J1HZP3_9DIPT</name>
<dbReference type="Proteomes" id="UP000183832">
    <property type="component" value="Unassembled WGS sequence"/>
</dbReference>
<keyword evidence="2" id="KW-0479">Metal-binding</keyword>
<dbReference type="Gene3D" id="3.60.40.10">
    <property type="entry name" value="PPM-type phosphatase domain"/>
    <property type="match status" value="2"/>
</dbReference>
<feature type="region of interest" description="Disordered" evidence="4">
    <location>
        <begin position="1039"/>
        <end position="1059"/>
    </location>
</feature>
<dbReference type="InterPro" id="IPR055414">
    <property type="entry name" value="LRR_R13L4/SHOC2-like"/>
</dbReference>
<feature type="region of interest" description="Disordered" evidence="4">
    <location>
        <begin position="1344"/>
        <end position="1390"/>
    </location>
</feature>
<feature type="domain" description="PPM-type phosphatase" evidence="5">
    <location>
        <begin position="1066"/>
        <end position="1294"/>
    </location>
</feature>
<dbReference type="PROSITE" id="PS51450">
    <property type="entry name" value="LRR"/>
    <property type="match status" value="7"/>
</dbReference>
<evidence type="ECO:0000259" key="5">
    <source>
        <dbReference type="PROSITE" id="PS51746"/>
    </source>
</evidence>
<dbReference type="SMART" id="SM00332">
    <property type="entry name" value="PP2Cc"/>
    <property type="match status" value="1"/>
</dbReference>
<feature type="compositionally biased region" description="Polar residues" evidence="4">
    <location>
        <begin position="1366"/>
        <end position="1390"/>
    </location>
</feature>
<dbReference type="InterPro" id="IPR036457">
    <property type="entry name" value="PPM-type-like_dom_sf"/>
</dbReference>
<reference evidence="6 7" key="1">
    <citation type="submission" date="2015-04" db="EMBL/GenBank/DDBJ databases">
        <authorList>
            <person name="Syromyatnikov M.Y."/>
            <person name="Popov V.N."/>
        </authorList>
    </citation>
    <scope>NUCLEOTIDE SEQUENCE [LARGE SCALE GENOMIC DNA]</scope>
</reference>
<dbReference type="InterPro" id="IPR050216">
    <property type="entry name" value="LRR_domain-containing"/>
</dbReference>
<evidence type="ECO:0000313" key="7">
    <source>
        <dbReference type="Proteomes" id="UP000183832"/>
    </source>
</evidence>
<keyword evidence="7" id="KW-1185">Reference proteome</keyword>
<dbReference type="EMBL" id="CVRI01000037">
    <property type="protein sequence ID" value="CRK93493.1"/>
    <property type="molecule type" value="Genomic_DNA"/>
</dbReference>
<dbReference type="Pfam" id="PF13855">
    <property type="entry name" value="LRR_8"/>
    <property type="match status" value="1"/>
</dbReference>
<dbReference type="InterPro" id="IPR055071">
    <property type="entry name" value="RA_PHLPP-like"/>
</dbReference>
<accession>A0A1J1HZP3</accession>
<evidence type="ECO:0000256" key="2">
    <source>
        <dbReference type="ARBA" id="ARBA00022723"/>
    </source>
</evidence>
<dbReference type="GO" id="GO:0005737">
    <property type="term" value="C:cytoplasm"/>
    <property type="evidence" value="ECO:0007669"/>
    <property type="project" value="TreeGrafter"/>
</dbReference>
<evidence type="ECO:0000313" key="6">
    <source>
        <dbReference type="EMBL" id="CRK93493.1"/>
    </source>
</evidence>
<sequence>MEILNINSQQTKPQEMVKISNSQFYGGSIRTVKQRAHKFNAIAINNINNGASSIPVPNKSIGSSVTKVNNKNNENMKKNSITESPNLDQNHNIKINIVNKYTTGKNTTTVASKNIISEHDKNNLNVDEGKSDINNININGINTSKVMLNSGDVKIKINQLNQTNVASVLPSSKSSSPSWNASGWIRIYCGPDRSEYSCEDPNRMVMCYANSTTIEIVKDMGLPADYTLWVQVGGEKSRRLDDIEHPFLVQEEFLKKLGYLDESRRSRLGIDPDLKFLIRFHIGPIDIPLCKGATKCGNVELLKGLVFPQWKRRTIAIIGTKLIIYPANQGLMPETYELSGSEIFEHTPVYNRLIIKIVPKLSDSLNNTTENLSRNKSVECLNSNSSSGNSNLSSLGHSNINSSNLSVCSNGTALDKEVVLFLGFEDSWERDLWSNWLMEDSNAMSLRLQRGRVKFNEEIEMDSLEPELNNFYGKRGVLGTIREYEMNGHNIEEEFYDENLNDFHEFDATTEVSEPRRMDISGSGLHIMPEIILQSSHLVEELFADNNKLQDSALKALTDFKKLRVLRIAANHFKRFPDQLMDILNLSVLDISKNEIERLPDNVFKLEKLEELRIDDNLLTSLPNTLKLLRNLKSISVSNNKISKLPDFMVAMRFNNSVDYTQKNQFDGTRNGMKVEENNPRIDFSNPPLKKLNLRANHLKGNIILGNFTYLTQLDMSENSIEFLDLSALDKIESIQCCKNQIKELTLNGRVLNSLVASNNNLCRLIVKPLPKNIRHIDVSHNLLTEVPDWLHGCHQLRTLYANNNNIVTLPENLFQNENGMLHTIQLASNRLTKLPAMPKKLLPLQELYINGNQIEDLPEFFFTACENLILLNVSSNKLLTLPIIDGNRSQLERLYATNNCLNDRVLDTLLYLSGLRILHLSYNRLTTFPESCISNWPELEELNISGNNLQHLPDNLSNLRNLRVLRVHSNQLQSTPVLSKILSLRVLDLAHNQLDKINLTILVPKKLQFLDLSCNNQLQVDAKQLQSCRSQRPMSLVDVSGKNRPTLPTAPNNFNENSDIEPPWKVGFSETAGNANKLYISQLRLPGFCNAEGLFGLFDGESNNALPNILVKAIPKILLEERTVKETANDYMKYTLLSAHRELKQQGQKSGVTATLCHISRTKVSTESTAYHAYQTNGRKFVLRTATVGEGSAILIRQNNVMKLTSGNGKTKIGCSFNYPIIVPDPECNEIVLGDQDEYLVMANKKLWDVMTSNDVLAEIRKEENVLLAAKRLQDVAQSYGAEENLSIIVVKFNNLGTDIDFLMRELRHTIRKKPNGSVISGFCKCGCCCETNNNCCHSGNGGQFTRHPSSRSDRSSPSGQSDQASISDNQSQATKSKDGNMSTIGSAASKSILGTDKKNIRNGIARAVRARIEEEKERENGESDSAMSEEQFKCWEYMLEQNTQLLFDKELNTISKAFTKRNQSNLNRKHVRSLSTSTPIITNNLDPKGNFAHYASMLNPQISSSSSNLSTINQPVELQHQNAFLSKHFGSARSFQPGTQSFFKPIRLNPTGAPNRLTPMSGGPHAAYFGSVQRLMPYNLEYDFGMIPERPALEEVEAIPENESRLQQYWGVATTEL</sequence>
<dbReference type="InterPro" id="IPR032675">
    <property type="entry name" value="LRR_dom_sf"/>
</dbReference>
<dbReference type="SMART" id="SM00364">
    <property type="entry name" value="LRR_BAC"/>
    <property type="match status" value="11"/>
</dbReference>
<dbReference type="Gene3D" id="3.80.10.10">
    <property type="entry name" value="Ribonuclease Inhibitor"/>
    <property type="match status" value="4"/>
</dbReference>
<keyword evidence="3" id="KW-0677">Repeat</keyword>
<evidence type="ECO:0000256" key="1">
    <source>
        <dbReference type="ARBA" id="ARBA00022614"/>
    </source>
</evidence>
<dbReference type="InterPro" id="IPR001611">
    <property type="entry name" value="Leu-rich_rpt"/>
</dbReference>
<proteinExistence type="predicted"/>
<evidence type="ECO:0000256" key="4">
    <source>
        <dbReference type="SAM" id="MobiDB-lite"/>
    </source>
</evidence>
<dbReference type="STRING" id="568069.A0A1J1HZP3"/>
<evidence type="ECO:0000256" key="3">
    <source>
        <dbReference type="ARBA" id="ARBA00022737"/>
    </source>
</evidence>
<dbReference type="SMART" id="SM00369">
    <property type="entry name" value="LRR_TYP"/>
    <property type="match status" value="11"/>
</dbReference>
<gene>
    <name evidence="6" type="ORF">CLUMA_CG007029</name>
</gene>
<protein>
    <submittedName>
        <fullName evidence="6">CLUMA_CG007029, isoform A</fullName>
    </submittedName>
</protein>
<dbReference type="PROSITE" id="PS51746">
    <property type="entry name" value="PPM_2"/>
    <property type="match status" value="1"/>
</dbReference>
<dbReference type="OrthoDB" id="737510at2759"/>
<dbReference type="PANTHER" id="PTHR48051:SF1">
    <property type="entry name" value="RAS SUPPRESSOR PROTEIN 1"/>
    <property type="match status" value="1"/>
</dbReference>
<dbReference type="GO" id="GO:0046872">
    <property type="term" value="F:metal ion binding"/>
    <property type="evidence" value="ECO:0007669"/>
    <property type="project" value="UniProtKB-KW"/>
</dbReference>
<dbReference type="CDD" id="cd00143">
    <property type="entry name" value="PP2Cc"/>
    <property type="match status" value="1"/>
</dbReference>
<dbReference type="PANTHER" id="PTHR48051">
    <property type="match status" value="1"/>
</dbReference>
<dbReference type="CDD" id="cd17213">
    <property type="entry name" value="RA_PHLPP"/>
    <property type="match status" value="1"/>
</dbReference>
<dbReference type="Pfam" id="PF23598">
    <property type="entry name" value="LRR_14"/>
    <property type="match status" value="1"/>
</dbReference>
<dbReference type="SUPFAM" id="SSF52058">
    <property type="entry name" value="L domain-like"/>
    <property type="match status" value="2"/>
</dbReference>
<dbReference type="Pfam" id="PF00481">
    <property type="entry name" value="PP2C"/>
    <property type="match status" value="1"/>
</dbReference>
<dbReference type="SMART" id="SM00365">
    <property type="entry name" value="LRR_SD22"/>
    <property type="match status" value="6"/>
</dbReference>
<dbReference type="SUPFAM" id="SSF81606">
    <property type="entry name" value="PP2C-like"/>
    <property type="match status" value="1"/>
</dbReference>
<dbReference type="InterPro" id="IPR003591">
    <property type="entry name" value="Leu-rich_rpt_typical-subtyp"/>
</dbReference>
<organism evidence="6 7">
    <name type="scientific">Clunio marinus</name>
    <dbReference type="NCBI Taxonomy" id="568069"/>
    <lineage>
        <taxon>Eukaryota</taxon>
        <taxon>Metazoa</taxon>
        <taxon>Ecdysozoa</taxon>
        <taxon>Arthropoda</taxon>
        <taxon>Hexapoda</taxon>
        <taxon>Insecta</taxon>
        <taxon>Pterygota</taxon>
        <taxon>Neoptera</taxon>
        <taxon>Endopterygota</taxon>
        <taxon>Diptera</taxon>
        <taxon>Nematocera</taxon>
        <taxon>Chironomoidea</taxon>
        <taxon>Chironomidae</taxon>
        <taxon>Clunio</taxon>
    </lineage>
</organism>
<dbReference type="InterPro" id="IPR001932">
    <property type="entry name" value="PPM-type_phosphatase-like_dom"/>
</dbReference>